<name>A0A6J1RAF7_9HYME</name>
<organism evidence="1 2">
    <name type="scientific">Temnothorax curvispinosus</name>
    <dbReference type="NCBI Taxonomy" id="300111"/>
    <lineage>
        <taxon>Eukaryota</taxon>
        <taxon>Metazoa</taxon>
        <taxon>Ecdysozoa</taxon>
        <taxon>Arthropoda</taxon>
        <taxon>Hexapoda</taxon>
        <taxon>Insecta</taxon>
        <taxon>Pterygota</taxon>
        <taxon>Neoptera</taxon>
        <taxon>Endopterygota</taxon>
        <taxon>Hymenoptera</taxon>
        <taxon>Apocrita</taxon>
        <taxon>Aculeata</taxon>
        <taxon>Formicoidea</taxon>
        <taxon>Formicidae</taxon>
        <taxon>Myrmicinae</taxon>
        <taxon>Temnothorax</taxon>
    </lineage>
</organism>
<dbReference type="RefSeq" id="XP_024891208.1">
    <property type="nucleotide sequence ID" value="XM_025035440.1"/>
</dbReference>
<protein>
    <submittedName>
        <fullName evidence="2">Uncharacterized protein LOC112467013</fullName>
    </submittedName>
</protein>
<gene>
    <name evidence="2" type="primary">LOC112467013</name>
</gene>
<dbReference type="Proteomes" id="UP000504618">
    <property type="component" value="Unplaced"/>
</dbReference>
<dbReference type="AlphaFoldDB" id="A0A6J1RAF7"/>
<keyword evidence="1" id="KW-1185">Reference proteome</keyword>
<evidence type="ECO:0000313" key="1">
    <source>
        <dbReference type="Proteomes" id="UP000504618"/>
    </source>
</evidence>
<sequence length="119" mass="13954">MATHRLADVRYSGRQRQRIGAGAESCVGLFWMIQQRRETNARWNPKCCLIATCNCSRRNIMASIKTRRWRRSRNKTAGFTAEEDNRVVYAANNKLRRRRASLLYDKARFETGPHNYGCR</sequence>
<accession>A0A6J1RAF7</accession>
<evidence type="ECO:0000313" key="2">
    <source>
        <dbReference type="RefSeq" id="XP_024891208.1"/>
    </source>
</evidence>
<proteinExistence type="predicted"/>
<dbReference type="GeneID" id="112467013"/>
<reference evidence="2" key="1">
    <citation type="submission" date="2025-08" db="UniProtKB">
        <authorList>
            <consortium name="RefSeq"/>
        </authorList>
    </citation>
    <scope>IDENTIFICATION</scope>
    <source>
        <tissue evidence="2">Whole body</tissue>
    </source>
</reference>